<evidence type="ECO:0000256" key="1">
    <source>
        <dbReference type="ARBA" id="ARBA00004651"/>
    </source>
</evidence>
<dbReference type="Gene3D" id="1.20.1110.10">
    <property type="entry name" value="Calcium-transporting ATPase, transmembrane domain"/>
    <property type="match status" value="1"/>
</dbReference>
<gene>
    <name evidence="8" type="ORF">SAMN04488107_1446</name>
</gene>
<dbReference type="AlphaFoldDB" id="A0A239BW73"/>
<keyword evidence="2" id="KW-0547">Nucleotide-binding</keyword>
<dbReference type="PANTHER" id="PTHR42861">
    <property type="entry name" value="CALCIUM-TRANSPORTING ATPASE"/>
    <property type="match status" value="1"/>
</dbReference>
<dbReference type="GO" id="GO:0005886">
    <property type="term" value="C:plasma membrane"/>
    <property type="evidence" value="ECO:0007669"/>
    <property type="project" value="UniProtKB-SubCell"/>
</dbReference>
<dbReference type="SUPFAM" id="SSF81665">
    <property type="entry name" value="Calcium ATPase, transmembrane domain M"/>
    <property type="match status" value="1"/>
</dbReference>
<evidence type="ECO:0000313" key="9">
    <source>
        <dbReference type="Proteomes" id="UP000198386"/>
    </source>
</evidence>
<feature type="domain" description="Cation-transporting P-type ATPase N-terminal" evidence="7">
    <location>
        <begin position="27"/>
        <end position="101"/>
    </location>
</feature>
<comment type="catalytic activity">
    <reaction evidence="4">
        <text>ATP + H2O = ADP + phosphate + H(+)</text>
        <dbReference type="Rhea" id="RHEA:13065"/>
        <dbReference type="ChEBI" id="CHEBI:15377"/>
        <dbReference type="ChEBI" id="CHEBI:15378"/>
        <dbReference type="ChEBI" id="CHEBI:30616"/>
        <dbReference type="ChEBI" id="CHEBI:43474"/>
        <dbReference type="ChEBI" id="CHEBI:456216"/>
    </reaction>
</comment>
<dbReference type="InterPro" id="IPR004014">
    <property type="entry name" value="ATPase_P-typ_cation-transptr_N"/>
</dbReference>
<dbReference type="InterPro" id="IPR008250">
    <property type="entry name" value="ATPase_P-typ_transduc_dom_A_sf"/>
</dbReference>
<dbReference type="NCBIfam" id="TIGR01494">
    <property type="entry name" value="ATPase_P-type"/>
    <property type="match status" value="1"/>
</dbReference>
<evidence type="ECO:0000256" key="6">
    <source>
        <dbReference type="SAM" id="Phobius"/>
    </source>
</evidence>
<dbReference type="InterPro" id="IPR001757">
    <property type="entry name" value="P_typ_ATPase"/>
</dbReference>
<keyword evidence="6" id="KW-0472">Membrane</keyword>
<keyword evidence="6" id="KW-1133">Transmembrane helix</keyword>
<dbReference type="OrthoDB" id="9814270at2"/>
<keyword evidence="3" id="KW-0067">ATP-binding</keyword>
<keyword evidence="9" id="KW-1185">Reference proteome</keyword>
<evidence type="ECO:0000256" key="4">
    <source>
        <dbReference type="ARBA" id="ARBA00049360"/>
    </source>
</evidence>
<dbReference type="InterPro" id="IPR006068">
    <property type="entry name" value="ATPase_P-typ_cation-transptr_C"/>
</dbReference>
<sequence length="415" mass="42075">MRTPTLPAAAPARTWPAGTGAGWDGPGPWTLPAAEVVARTGADPVSGLPEGEAAARLAADGPNEVATEPPVSLLRSVLAQPRDTLILVLLAAAVLTAATGDLVDTAVIGLVVVVNTTLGVVQERRALRAVAALSRLVAPSARVLRGGRDTWVPTRDLVRGDVLRLTAGDVVGADARLLRSTRLQVDESPLTGESLPVDRTADSVSPADAPPADRSGMVHAGTTVVRGTGEAVVVATGAASAVGRVAALVQRRSPLTPLQRRLSRLGRQISLAVAVACLLFVASGLLRGQPWETTVVAGVAGVALTVAASCLLVAVVARAQGGPWQTQLFVALTAGQPAVALAMRPAGAWRAGRWLPVAALGSAALLAAAVYAAPLQDLLGTEALGVAELATALVAALPPALGPLLLRGRRRGRAT</sequence>
<dbReference type="Proteomes" id="UP000198386">
    <property type="component" value="Unassembled WGS sequence"/>
</dbReference>
<feature type="region of interest" description="Disordered" evidence="5">
    <location>
        <begin position="189"/>
        <end position="218"/>
    </location>
</feature>
<dbReference type="InterPro" id="IPR059000">
    <property type="entry name" value="ATPase_P-type_domA"/>
</dbReference>
<dbReference type="EMBL" id="FZOH01000002">
    <property type="protein sequence ID" value="SNS11681.1"/>
    <property type="molecule type" value="Genomic_DNA"/>
</dbReference>
<feature type="compositionally biased region" description="Low complexity" evidence="5">
    <location>
        <begin position="202"/>
        <end position="218"/>
    </location>
</feature>
<evidence type="ECO:0000313" key="8">
    <source>
        <dbReference type="EMBL" id="SNS11681.1"/>
    </source>
</evidence>
<reference evidence="9" key="1">
    <citation type="submission" date="2017-06" db="EMBL/GenBank/DDBJ databases">
        <authorList>
            <person name="Varghese N."/>
            <person name="Submissions S."/>
        </authorList>
    </citation>
    <scope>NUCLEOTIDE SEQUENCE [LARGE SCALE GENOMIC DNA]</scope>
    <source>
        <strain evidence="9">DSM 45423</strain>
    </source>
</reference>
<evidence type="ECO:0000256" key="3">
    <source>
        <dbReference type="ARBA" id="ARBA00022840"/>
    </source>
</evidence>
<feature type="transmembrane region" description="Helical" evidence="6">
    <location>
        <begin position="294"/>
        <end position="317"/>
    </location>
</feature>
<evidence type="ECO:0000256" key="2">
    <source>
        <dbReference type="ARBA" id="ARBA00022741"/>
    </source>
</evidence>
<evidence type="ECO:0000259" key="7">
    <source>
        <dbReference type="SMART" id="SM00831"/>
    </source>
</evidence>
<dbReference type="SUPFAM" id="SSF81653">
    <property type="entry name" value="Calcium ATPase, transduction domain A"/>
    <property type="match status" value="1"/>
</dbReference>
<feature type="transmembrane region" description="Helical" evidence="6">
    <location>
        <begin position="354"/>
        <end position="373"/>
    </location>
</feature>
<accession>A0A239BW73</accession>
<organism evidence="8 9">
    <name type="scientific">Geodermatophilus saharensis</name>
    <dbReference type="NCBI Taxonomy" id="1137994"/>
    <lineage>
        <taxon>Bacteria</taxon>
        <taxon>Bacillati</taxon>
        <taxon>Actinomycetota</taxon>
        <taxon>Actinomycetes</taxon>
        <taxon>Geodermatophilales</taxon>
        <taxon>Geodermatophilaceae</taxon>
        <taxon>Geodermatophilus</taxon>
    </lineage>
</organism>
<dbReference type="GO" id="GO:0016887">
    <property type="term" value="F:ATP hydrolysis activity"/>
    <property type="evidence" value="ECO:0007669"/>
    <property type="project" value="InterPro"/>
</dbReference>
<protein>
    <submittedName>
        <fullName evidence="8">ATPase, P-type (Transporting), HAD superfamily, subfamily IC</fullName>
    </submittedName>
</protein>
<feature type="compositionally biased region" description="Low complexity" evidence="5">
    <location>
        <begin position="1"/>
        <end position="18"/>
    </location>
</feature>
<dbReference type="SMART" id="SM00831">
    <property type="entry name" value="Cation_ATPase_N"/>
    <property type="match status" value="1"/>
</dbReference>
<feature type="transmembrane region" description="Helical" evidence="6">
    <location>
        <begin position="269"/>
        <end position="288"/>
    </location>
</feature>
<feature type="transmembrane region" description="Helical" evidence="6">
    <location>
        <begin position="385"/>
        <end position="406"/>
    </location>
</feature>
<dbReference type="Gene3D" id="2.70.150.10">
    <property type="entry name" value="Calcium-transporting ATPase, cytoplasmic transduction domain A"/>
    <property type="match status" value="1"/>
</dbReference>
<dbReference type="GO" id="GO:0005524">
    <property type="term" value="F:ATP binding"/>
    <property type="evidence" value="ECO:0007669"/>
    <property type="project" value="UniProtKB-KW"/>
</dbReference>
<dbReference type="Pfam" id="PF00122">
    <property type="entry name" value="E1-E2_ATPase"/>
    <property type="match status" value="1"/>
</dbReference>
<feature type="region of interest" description="Disordered" evidence="5">
    <location>
        <begin position="1"/>
        <end position="26"/>
    </location>
</feature>
<keyword evidence="6" id="KW-0812">Transmembrane</keyword>
<dbReference type="RefSeq" id="WP_141233710.1">
    <property type="nucleotide sequence ID" value="NZ_FZOH01000002.1"/>
</dbReference>
<evidence type="ECO:0000256" key="5">
    <source>
        <dbReference type="SAM" id="MobiDB-lite"/>
    </source>
</evidence>
<comment type="subcellular location">
    <subcellularLocation>
        <location evidence="1">Cell membrane</location>
        <topology evidence="1">Multi-pass membrane protein</topology>
    </subcellularLocation>
</comment>
<dbReference type="InterPro" id="IPR023298">
    <property type="entry name" value="ATPase_P-typ_TM_dom_sf"/>
</dbReference>
<dbReference type="Pfam" id="PF00689">
    <property type="entry name" value="Cation_ATPase_C"/>
    <property type="match status" value="1"/>
</dbReference>
<name>A0A239BW73_9ACTN</name>
<dbReference type="Pfam" id="PF00690">
    <property type="entry name" value="Cation_ATPase_N"/>
    <property type="match status" value="1"/>
</dbReference>
<proteinExistence type="predicted"/>